<keyword evidence="5" id="KW-0963">Cytoplasm</keyword>
<gene>
    <name evidence="19" type="ORF">BU23DRAFT_552247</name>
</gene>
<dbReference type="GO" id="GO:0004832">
    <property type="term" value="F:valine-tRNA ligase activity"/>
    <property type="evidence" value="ECO:0007669"/>
    <property type="project" value="UniProtKB-EC"/>
</dbReference>
<feature type="coiled-coil region" evidence="15">
    <location>
        <begin position="1030"/>
        <end position="1057"/>
    </location>
</feature>
<dbReference type="PANTHER" id="PTHR11946:SF109">
    <property type="entry name" value="VALINE--TRNA LIGASE"/>
    <property type="match status" value="1"/>
</dbReference>
<dbReference type="GO" id="GO:0005524">
    <property type="term" value="F:ATP binding"/>
    <property type="evidence" value="ECO:0007669"/>
    <property type="project" value="UniProtKB-KW"/>
</dbReference>
<dbReference type="FunFam" id="1.10.730.10:FF:000009">
    <property type="entry name" value="Valine--tRNA ligase, mitochondrial"/>
    <property type="match status" value="1"/>
</dbReference>
<accession>A0A6A5VE41</accession>
<evidence type="ECO:0000259" key="18">
    <source>
        <dbReference type="Pfam" id="PF08264"/>
    </source>
</evidence>
<evidence type="ECO:0000256" key="8">
    <source>
        <dbReference type="ARBA" id="ARBA00022840"/>
    </source>
</evidence>
<dbReference type="PANTHER" id="PTHR11946">
    <property type="entry name" value="VALYL-TRNA SYNTHETASES"/>
    <property type="match status" value="1"/>
</dbReference>
<comment type="catalytic activity">
    <reaction evidence="13">
        <text>tRNA(Val) + L-valine + ATP = L-valyl-tRNA(Val) + AMP + diphosphate</text>
        <dbReference type="Rhea" id="RHEA:10704"/>
        <dbReference type="Rhea" id="RHEA-COMP:9672"/>
        <dbReference type="Rhea" id="RHEA-COMP:9708"/>
        <dbReference type="ChEBI" id="CHEBI:30616"/>
        <dbReference type="ChEBI" id="CHEBI:33019"/>
        <dbReference type="ChEBI" id="CHEBI:57762"/>
        <dbReference type="ChEBI" id="CHEBI:78442"/>
        <dbReference type="ChEBI" id="CHEBI:78537"/>
        <dbReference type="ChEBI" id="CHEBI:456215"/>
        <dbReference type="EC" id="6.1.1.9"/>
    </reaction>
</comment>
<evidence type="ECO:0000256" key="12">
    <source>
        <dbReference type="ARBA" id="ARBA00040837"/>
    </source>
</evidence>
<dbReference type="SUPFAM" id="SSF52374">
    <property type="entry name" value="Nucleotidylyl transferase"/>
    <property type="match status" value="1"/>
</dbReference>
<dbReference type="Pfam" id="PF00133">
    <property type="entry name" value="tRNA-synt_1"/>
    <property type="match status" value="1"/>
</dbReference>
<dbReference type="FunFam" id="3.40.50.620:FF:000020">
    <property type="entry name" value="Valine--tRNA ligase, mitochondrial"/>
    <property type="match status" value="1"/>
</dbReference>
<keyword evidence="9 14" id="KW-0648">Protein biosynthesis</keyword>
<dbReference type="Gene3D" id="3.90.740.10">
    <property type="entry name" value="Valyl/Leucyl/Isoleucyl-tRNA synthetase, editing domain"/>
    <property type="match status" value="2"/>
</dbReference>
<evidence type="ECO:0000256" key="5">
    <source>
        <dbReference type="ARBA" id="ARBA00022490"/>
    </source>
</evidence>
<comment type="subcellular location">
    <subcellularLocation>
        <location evidence="2">Cytoplasm</location>
    </subcellularLocation>
    <subcellularLocation>
        <location evidence="1">Mitochondrion</location>
    </subcellularLocation>
</comment>
<evidence type="ECO:0000259" key="17">
    <source>
        <dbReference type="Pfam" id="PF00133"/>
    </source>
</evidence>
<feature type="compositionally biased region" description="Low complexity" evidence="16">
    <location>
        <begin position="82"/>
        <end position="98"/>
    </location>
</feature>
<dbReference type="HAMAP" id="MF_02004">
    <property type="entry name" value="Val_tRNA_synth_type1"/>
    <property type="match status" value="1"/>
</dbReference>
<evidence type="ECO:0000256" key="16">
    <source>
        <dbReference type="SAM" id="MobiDB-lite"/>
    </source>
</evidence>
<dbReference type="InterPro" id="IPR033705">
    <property type="entry name" value="Anticodon_Ia_Val"/>
</dbReference>
<dbReference type="InterPro" id="IPR002303">
    <property type="entry name" value="Valyl-tRNA_ligase"/>
</dbReference>
<dbReference type="InterPro" id="IPR009008">
    <property type="entry name" value="Val/Leu/Ile-tRNA-synth_edit"/>
</dbReference>
<feature type="compositionally biased region" description="Polar residues" evidence="16">
    <location>
        <begin position="1"/>
        <end position="19"/>
    </location>
</feature>
<feature type="domain" description="Methionyl/Valyl/Leucyl/Isoleucyl-tRNA synthetase anticodon-binding" evidence="18">
    <location>
        <begin position="818"/>
        <end position="964"/>
    </location>
</feature>
<keyword evidence="6 14" id="KW-0436">Ligase</keyword>
<dbReference type="Gene3D" id="3.40.50.620">
    <property type="entry name" value="HUPs"/>
    <property type="match status" value="2"/>
</dbReference>
<evidence type="ECO:0000256" key="7">
    <source>
        <dbReference type="ARBA" id="ARBA00022741"/>
    </source>
</evidence>
<keyword evidence="10 14" id="KW-0030">Aminoacyl-tRNA synthetase</keyword>
<keyword evidence="20" id="KW-1185">Reference proteome</keyword>
<feature type="domain" description="Aminoacyl-tRNA synthetase class Ia" evidence="17">
    <location>
        <begin position="146"/>
        <end position="773"/>
    </location>
</feature>
<keyword evidence="15" id="KW-0175">Coiled coil</keyword>
<feature type="region of interest" description="Disordered" evidence="16">
    <location>
        <begin position="1"/>
        <end position="111"/>
    </location>
</feature>
<dbReference type="Proteomes" id="UP000800036">
    <property type="component" value="Unassembled WGS sequence"/>
</dbReference>
<keyword evidence="7 14" id="KW-0547">Nucleotide-binding</keyword>
<dbReference type="GO" id="GO:0002161">
    <property type="term" value="F:aminoacyl-tRNA deacylase activity"/>
    <property type="evidence" value="ECO:0007669"/>
    <property type="project" value="InterPro"/>
</dbReference>
<dbReference type="PROSITE" id="PS00178">
    <property type="entry name" value="AA_TRNA_LIGASE_I"/>
    <property type="match status" value="1"/>
</dbReference>
<dbReference type="NCBIfam" id="TIGR00422">
    <property type="entry name" value="valS"/>
    <property type="match status" value="1"/>
</dbReference>
<organism evidence="19 20">
    <name type="scientific">Bimuria novae-zelandiae CBS 107.79</name>
    <dbReference type="NCBI Taxonomy" id="1447943"/>
    <lineage>
        <taxon>Eukaryota</taxon>
        <taxon>Fungi</taxon>
        <taxon>Dikarya</taxon>
        <taxon>Ascomycota</taxon>
        <taxon>Pezizomycotina</taxon>
        <taxon>Dothideomycetes</taxon>
        <taxon>Pleosporomycetidae</taxon>
        <taxon>Pleosporales</taxon>
        <taxon>Massarineae</taxon>
        <taxon>Didymosphaeriaceae</taxon>
        <taxon>Bimuria</taxon>
    </lineage>
</organism>
<evidence type="ECO:0000256" key="2">
    <source>
        <dbReference type="ARBA" id="ARBA00004496"/>
    </source>
</evidence>
<dbReference type="GO" id="GO:0006438">
    <property type="term" value="P:valyl-tRNA aminoacylation"/>
    <property type="evidence" value="ECO:0007669"/>
    <property type="project" value="InterPro"/>
</dbReference>
<reference evidence="19" key="1">
    <citation type="journal article" date="2020" name="Stud. Mycol.">
        <title>101 Dothideomycetes genomes: a test case for predicting lifestyles and emergence of pathogens.</title>
        <authorList>
            <person name="Haridas S."/>
            <person name="Albert R."/>
            <person name="Binder M."/>
            <person name="Bloem J."/>
            <person name="Labutti K."/>
            <person name="Salamov A."/>
            <person name="Andreopoulos B."/>
            <person name="Baker S."/>
            <person name="Barry K."/>
            <person name="Bills G."/>
            <person name="Bluhm B."/>
            <person name="Cannon C."/>
            <person name="Castanera R."/>
            <person name="Culley D."/>
            <person name="Daum C."/>
            <person name="Ezra D."/>
            <person name="Gonzalez J."/>
            <person name="Henrissat B."/>
            <person name="Kuo A."/>
            <person name="Liang C."/>
            <person name="Lipzen A."/>
            <person name="Lutzoni F."/>
            <person name="Magnuson J."/>
            <person name="Mondo S."/>
            <person name="Nolan M."/>
            <person name="Ohm R."/>
            <person name="Pangilinan J."/>
            <person name="Park H.-J."/>
            <person name="Ramirez L."/>
            <person name="Alfaro M."/>
            <person name="Sun H."/>
            <person name="Tritt A."/>
            <person name="Yoshinaga Y."/>
            <person name="Zwiers L.-H."/>
            <person name="Turgeon B."/>
            <person name="Goodwin S."/>
            <person name="Spatafora J."/>
            <person name="Crous P."/>
            <person name="Grigoriev I."/>
        </authorList>
    </citation>
    <scope>NUCLEOTIDE SEQUENCE</scope>
    <source>
        <strain evidence="19">CBS 107.79</strain>
    </source>
</reference>
<name>A0A6A5VE41_9PLEO</name>
<dbReference type="FunFam" id="3.90.740.10:FF:000005">
    <property type="entry name" value="Valine--tRNA ligase, mitochondrial"/>
    <property type="match status" value="1"/>
</dbReference>
<dbReference type="InterPro" id="IPR001412">
    <property type="entry name" value="aa-tRNA-synth_I_CS"/>
</dbReference>
<dbReference type="EC" id="6.1.1.9" evidence="4"/>
<dbReference type="InterPro" id="IPR014729">
    <property type="entry name" value="Rossmann-like_a/b/a_fold"/>
</dbReference>
<comment type="similarity">
    <text evidence="3 14">Belongs to the class-I aminoacyl-tRNA synthetase family.</text>
</comment>
<dbReference type="NCBIfam" id="NF004349">
    <property type="entry name" value="PRK05729.1"/>
    <property type="match status" value="1"/>
</dbReference>
<dbReference type="OrthoDB" id="629407at2759"/>
<evidence type="ECO:0000256" key="9">
    <source>
        <dbReference type="ARBA" id="ARBA00022917"/>
    </source>
</evidence>
<keyword evidence="8 14" id="KW-0067">ATP-binding</keyword>
<dbReference type="AlphaFoldDB" id="A0A6A5VE41"/>
<dbReference type="CDD" id="cd00817">
    <property type="entry name" value="ValRS_core"/>
    <property type="match status" value="1"/>
</dbReference>
<dbReference type="Gene3D" id="1.10.730.10">
    <property type="entry name" value="Isoleucyl-tRNA Synthetase, Domain 1"/>
    <property type="match status" value="1"/>
</dbReference>
<evidence type="ECO:0000313" key="19">
    <source>
        <dbReference type="EMBL" id="KAF1975763.1"/>
    </source>
</evidence>
<evidence type="ECO:0000256" key="10">
    <source>
        <dbReference type="ARBA" id="ARBA00023146"/>
    </source>
</evidence>
<feature type="compositionally biased region" description="Basic and acidic residues" evidence="16">
    <location>
        <begin position="50"/>
        <end position="79"/>
    </location>
</feature>
<protein>
    <recommendedName>
        <fullName evidence="12">Valine--tRNA ligase, mitochondrial</fullName>
        <ecNumber evidence="4">6.1.1.9</ecNumber>
    </recommendedName>
    <alternativeName>
        <fullName evidence="11">Valyl-tRNA synthetase</fullName>
    </alternativeName>
</protein>
<dbReference type="InterPro" id="IPR002300">
    <property type="entry name" value="aa-tRNA-synth_Ia"/>
</dbReference>
<dbReference type="SUPFAM" id="SSF47323">
    <property type="entry name" value="Anticodon-binding domain of a subclass of class I aminoacyl-tRNA synthetases"/>
    <property type="match status" value="1"/>
</dbReference>
<dbReference type="PRINTS" id="PR00986">
    <property type="entry name" value="TRNASYNTHVAL"/>
</dbReference>
<evidence type="ECO:0000256" key="3">
    <source>
        <dbReference type="ARBA" id="ARBA00005594"/>
    </source>
</evidence>
<evidence type="ECO:0000256" key="14">
    <source>
        <dbReference type="RuleBase" id="RU363035"/>
    </source>
</evidence>
<evidence type="ECO:0000256" key="4">
    <source>
        <dbReference type="ARBA" id="ARBA00013169"/>
    </source>
</evidence>
<proteinExistence type="inferred from homology"/>
<dbReference type="GO" id="GO:0005829">
    <property type="term" value="C:cytosol"/>
    <property type="evidence" value="ECO:0007669"/>
    <property type="project" value="TreeGrafter"/>
</dbReference>
<dbReference type="Pfam" id="PF08264">
    <property type="entry name" value="Anticodon_1"/>
    <property type="match status" value="1"/>
</dbReference>
<evidence type="ECO:0000256" key="15">
    <source>
        <dbReference type="SAM" id="Coils"/>
    </source>
</evidence>
<evidence type="ECO:0000313" key="20">
    <source>
        <dbReference type="Proteomes" id="UP000800036"/>
    </source>
</evidence>
<evidence type="ECO:0000256" key="13">
    <source>
        <dbReference type="ARBA" id="ARBA00047552"/>
    </source>
</evidence>
<sequence>MALNASSHNITGEKTSPNSAAPPPLADDSKKDILAHANSEGNGQSAPGRDGGEKNAEGKVKTAKELEKERKKAEKEAKFQAKKAAQAANKGGAAAGAAPKEKKKKAEKETLPEYVEQTPKGEKKILGSLEDPHRTAYNPKVVESAWYDWWEKEGFFKPEYNDEENYKAGKVKEKGTFVIPIPPPNVTGKLHCGHALGTALQDALIRWHRMRGFTTAYIPGCDHAGISTQSVIENMLWRKEGKTRHDLGRTAFIERTQAWKEEYHASITSVLKRLGGSMDWTREAFTMDKNLSAAVTECFVSLHEEGLIYRSGRLVNWCTRLNTAVSNLEVDNKELEGRTLLDVPGYERKVEFGVLTYFKYPIDGTDEFIEVATTRPETMLGDTAIAVSPRDERYKTLVGKNAKHPFVDRLLPIVADEYVDADYGTGAVKITPAHDPNDYAIGERHKLDFINILTDDGVMNGNAGPFKGQKRFDVRYSVVEELTKLGLFVKKEDNKMKVPLCSKSKDVIEPLMKPQWWMKMEGMAKPALEAVEKGDIRIKPANSEKVYKHWLSNINDWCLSRQLWWGHQIPAYFVRIEGTDSDGTNNDLWVAARTEEEAQQKAEKKFSGKKFSLERDEDVLDTWFSSGLWPFSTLGWPNEESIDLRNIFPTSLLETGWDILFFWVARMIMFSLKLTGKIPFNEVYCHSLIRDSEGRKMSKSLGNVIDPVDIMQGISLADLNEKLRSGNLDPKELKTAEKYQRTSFPQGIPECGADALRMALVGYTTGGGDIAFDVSTIHGYRRFANKIYQATKFALGRLGPDFTPRSAITKSGKESLSERWILHKLNSSAKKINDHLEKREFSLSTQVAYKYFYEHLCDVYIENSKAIFDEGSEEEKESAKQTLYTAIEGGLLMLHPYMPFVTEELWQRLPRRLGDSTPSITVAAFPEPVSELEDETADREYELLVGCSKGLRSLASEYGIKEGGETFIQPLDSATHDVLSIPTSLPSLRALAGKMVSSIKILSPKDAIPTGCAVYTVGASATAYLDVKGRIEIDEEITKAQDRLKKANETVEKQKKIMGFEGWEEKASDAVKEAEREKLKAAEIDGANWQKTLEQFEKLKLDN</sequence>
<dbReference type="FunFam" id="3.40.50.620:FF:000078">
    <property type="entry name" value="Valine--tRNA ligase, mitochondrial"/>
    <property type="match status" value="1"/>
</dbReference>
<dbReference type="InterPro" id="IPR009080">
    <property type="entry name" value="tRNAsynth_Ia_anticodon-bd"/>
</dbReference>
<evidence type="ECO:0000256" key="1">
    <source>
        <dbReference type="ARBA" id="ARBA00004173"/>
    </source>
</evidence>
<dbReference type="EMBL" id="ML976669">
    <property type="protein sequence ID" value="KAF1975763.1"/>
    <property type="molecule type" value="Genomic_DNA"/>
</dbReference>
<evidence type="ECO:0000256" key="6">
    <source>
        <dbReference type="ARBA" id="ARBA00022598"/>
    </source>
</evidence>
<dbReference type="InterPro" id="IPR013155">
    <property type="entry name" value="M/V/L/I-tRNA-synth_anticd-bd"/>
</dbReference>
<dbReference type="SUPFAM" id="SSF50677">
    <property type="entry name" value="ValRS/IleRS/LeuRS editing domain"/>
    <property type="match status" value="1"/>
</dbReference>
<dbReference type="GO" id="GO:0005739">
    <property type="term" value="C:mitochondrion"/>
    <property type="evidence" value="ECO:0007669"/>
    <property type="project" value="UniProtKB-SubCell"/>
</dbReference>
<dbReference type="CDD" id="cd07962">
    <property type="entry name" value="Anticodon_Ia_Val"/>
    <property type="match status" value="1"/>
</dbReference>
<evidence type="ECO:0000256" key="11">
    <source>
        <dbReference type="ARBA" id="ARBA00029936"/>
    </source>
</evidence>